<evidence type="ECO:0000313" key="1">
    <source>
        <dbReference type="EMBL" id="KAL2653027.1"/>
    </source>
</evidence>
<dbReference type="EMBL" id="JBHFFA010000001">
    <property type="protein sequence ID" value="KAL2653027.1"/>
    <property type="molecule type" value="Genomic_DNA"/>
</dbReference>
<protein>
    <submittedName>
        <fullName evidence="1">Uncharacterized protein</fullName>
    </submittedName>
</protein>
<evidence type="ECO:0000313" key="2">
    <source>
        <dbReference type="Proteomes" id="UP001605036"/>
    </source>
</evidence>
<name>A0ABD1ZNJ5_9MARC</name>
<accession>A0ABD1ZNJ5</accession>
<gene>
    <name evidence="1" type="ORF">R1flu_021155</name>
</gene>
<reference evidence="1 2" key="1">
    <citation type="submission" date="2024-09" db="EMBL/GenBank/DDBJ databases">
        <title>Chromosome-scale assembly of Riccia fluitans.</title>
        <authorList>
            <person name="Paukszto L."/>
            <person name="Sawicki J."/>
            <person name="Karawczyk K."/>
            <person name="Piernik-Szablinska J."/>
            <person name="Szczecinska M."/>
            <person name="Mazdziarz M."/>
        </authorList>
    </citation>
    <scope>NUCLEOTIDE SEQUENCE [LARGE SCALE GENOMIC DNA]</scope>
    <source>
        <strain evidence="1">Rf_01</strain>
        <tissue evidence="1">Aerial parts of the thallus</tissue>
    </source>
</reference>
<sequence length="97" mass="10743">MRAVIGEQRTDVEIFLERIAVMDREREKGRVRTGSDSGSLWIDFSVRSPKREDHLAAGRAAIPSPPDLISMFLEQAILNKKVVSGGSPDNIGIEHQS</sequence>
<dbReference type="AlphaFoldDB" id="A0ABD1ZNJ5"/>
<organism evidence="1 2">
    <name type="scientific">Riccia fluitans</name>
    <dbReference type="NCBI Taxonomy" id="41844"/>
    <lineage>
        <taxon>Eukaryota</taxon>
        <taxon>Viridiplantae</taxon>
        <taxon>Streptophyta</taxon>
        <taxon>Embryophyta</taxon>
        <taxon>Marchantiophyta</taxon>
        <taxon>Marchantiopsida</taxon>
        <taxon>Marchantiidae</taxon>
        <taxon>Marchantiales</taxon>
        <taxon>Ricciaceae</taxon>
        <taxon>Riccia</taxon>
    </lineage>
</organism>
<comment type="caution">
    <text evidence="1">The sequence shown here is derived from an EMBL/GenBank/DDBJ whole genome shotgun (WGS) entry which is preliminary data.</text>
</comment>
<dbReference type="Proteomes" id="UP001605036">
    <property type="component" value="Unassembled WGS sequence"/>
</dbReference>
<proteinExistence type="predicted"/>
<keyword evidence="2" id="KW-1185">Reference proteome</keyword>